<organism evidence="7 8">
    <name type="scientific">Candidatus Pandoraea novymonadis</name>
    <dbReference type="NCBI Taxonomy" id="1808959"/>
    <lineage>
        <taxon>Bacteria</taxon>
        <taxon>Pseudomonadati</taxon>
        <taxon>Pseudomonadota</taxon>
        <taxon>Betaproteobacteria</taxon>
        <taxon>Burkholderiales</taxon>
        <taxon>Burkholderiaceae</taxon>
        <taxon>Pandoraea</taxon>
    </lineage>
</organism>
<evidence type="ECO:0000313" key="7">
    <source>
        <dbReference type="EMBL" id="PSB91934.1"/>
    </source>
</evidence>
<dbReference type="InterPro" id="IPR002372">
    <property type="entry name" value="PQQ_rpt_dom"/>
</dbReference>
<comment type="subunit">
    <text evidence="4">Part of the Bam complex.</text>
</comment>
<keyword evidence="3 4" id="KW-0998">Cell outer membrane</keyword>
<dbReference type="InterPro" id="IPR011047">
    <property type="entry name" value="Quinoprotein_ADH-like_sf"/>
</dbReference>
<dbReference type="PANTHER" id="PTHR34512:SF30">
    <property type="entry name" value="OUTER MEMBRANE PROTEIN ASSEMBLY FACTOR BAMB"/>
    <property type="match status" value="1"/>
</dbReference>
<keyword evidence="2 4" id="KW-0472">Membrane</keyword>
<comment type="function">
    <text evidence="4">Part of the outer membrane protein assembly complex, which is involved in assembly and insertion of beta-barrel proteins into the outer membrane.</text>
</comment>
<keyword evidence="5" id="KW-1133">Transmembrane helix</keyword>
<keyword evidence="8" id="KW-1185">Reference proteome</keyword>
<evidence type="ECO:0000256" key="2">
    <source>
        <dbReference type="ARBA" id="ARBA00023136"/>
    </source>
</evidence>
<dbReference type="EMBL" id="MUHY01000001">
    <property type="protein sequence ID" value="PSB91934.1"/>
    <property type="molecule type" value="Genomic_DNA"/>
</dbReference>
<protein>
    <recommendedName>
        <fullName evidence="4">Outer membrane protein assembly factor BamB</fullName>
    </recommendedName>
</protein>
<evidence type="ECO:0000256" key="5">
    <source>
        <dbReference type="SAM" id="Phobius"/>
    </source>
</evidence>
<dbReference type="SUPFAM" id="SSF50998">
    <property type="entry name" value="Quinoprotein alcohol dehydrogenase-like"/>
    <property type="match status" value="1"/>
</dbReference>
<feature type="domain" description="Pyrrolo-quinoline quinone repeat" evidence="6">
    <location>
        <begin position="97"/>
        <end position="328"/>
    </location>
</feature>
<name>A0ABX5FE59_9BURK</name>
<accession>A0ABX5FE59</accession>
<gene>
    <name evidence="4 7" type="primary">bamB</name>
    <name evidence="7" type="ORF">BZL35_00154</name>
</gene>
<comment type="caution">
    <text evidence="7">The sequence shown here is derived from an EMBL/GenBank/DDBJ whole genome shotgun (WGS) entry which is preliminary data.</text>
</comment>
<dbReference type="Proteomes" id="UP000242660">
    <property type="component" value="Unassembled WGS sequence"/>
</dbReference>
<dbReference type="NCBIfam" id="TIGR03300">
    <property type="entry name" value="assembly_YfgL"/>
    <property type="match status" value="1"/>
</dbReference>
<dbReference type="Pfam" id="PF13360">
    <property type="entry name" value="PQQ_2"/>
    <property type="match status" value="1"/>
</dbReference>
<keyword evidence="1 4" id="KW-0732">Signal</keyword>
<dbReference type="SMART" id="SM00564">
    <property type="entry name" value="PQQ"/>
    <property type="match status" value="6"/>
</dbReference>
<dbReference type="Gene3D" id="2.130.10.10">
    <property type="entry name" value="YVTN repeat-like/Quinoprotein amine dehydrogenase"/>
    <property type="match status" value="1"/>
</dbReference>
<evidence type="ECO:0000259" key="6">
    <source>
        <dbReference type="Pfam" id="PF13360"/>
    </source>
</evidence>
<dbReference type="PANTHER" id="PTHR34512">
    <property type="entry name" value="CELL SURFACE PROTEIN"/>
    <property type="match status" value="1"/>
</dbReference>
<dbReference type="InterPro" id="IPR017687">
    <property type="entry name" value="BamB"/>
</dbReference>
<keyword evidence="5" id="KW-0812">Transmembrane</keyword>
<dbReference type="HAMAP" id="MF_00923">
    <property type="entry name" value="OM_assembly_BamB"/>
    <property type="match status" value="1"/>
</dbReference>
<comment type="subcellular location">
    <subcellularLocation>
        <location evidence="4">Cell outer membrane</location>
    </subcellularLocation>
</comment>
<feature type="transmembrane region" description="Helical" evidence="5">
    <location>
        <begin position="24"/>
        <end position="46"/>
    </location>
</feature>
<evidence type="ECO:0000256" key="4">
    <source>
        <dbReference type="HAMAP-Rule" id="MF_00923"/>
    </source>
</evidence>
<evidence type="ECO:0000256" key="3">
    <source>
        <dbReference type="ARBA" id="ARBA00023237"/>
    </source>
</evidence>
<comment type="similarity">
    <text evidence="4">Belongs to the BamB family.</text>
</comment>
<evidence type="ECO:0000256" key="1">
    <source>
        <dbReference type="ARBA" id="ARBA00022729"/>
    </source>
</evidence>
<proteinExistence type="inferred from homology"/>
<dbReference type="InterPro" id="IPR018391">
    <property type="entry name" value="PQQ_b-propeller_rpt"/>
</dbReference>
<sequence length="401" mass="43421">MIFIDFDRLMLPPLSNSLLKHMYYFFRLFISSIIAMTLFGGCGLFVRKPVHEQMSLIQETQQDLMMRQIWSIPIAKAGHYDFAPVVVGHSILTLDGKDSVICIDADTGVKTWSAKIGSDITANPGSDGDTTVVATADGNVIALDSSGKQIWTAPAGGEVLAPPLVGRGLVVVRAINGRVLAFDSVSGAVKWIYTQPSLPLMLRTYSGMIFLGDSAVVASFPGGKLAALDLQTGHPLWIKSLSHIKSITEIELMNDVSGTPVPFGQQICASTFQGRLVCVDAMNGGGIWEREFLSLKQMTQDDQMVVAVNPDSSIFSFSASDGKIYWKNDLLKCRGLSAPLAFGHLFVVGDLQGYVHFLSRDTGELVFRMKTSSAVSTQPVLAGQTLVIKTCDGNLIGYYPK</sequence>
<dbReference type="InterPro" id="IPR015943">
    <property type="entry name" value="WD40/YVTN_repeat-like_dom_sf"/>
</dbReference>
<reference evidence="7 8" key="1">
    <citation type="journal article" date="2017" name="Front. Microbiol.">
        <title>Genome of Ca. Pandoraea novymonadis, an Endosymbiotic Bacterium of the Trypanosomatid Novymonas esmeraldas.</title>
        <authorList>
            <person name="Kostygov A.Y."/>
            <person name="Butenko A."/>
            <person name="Nenarokova A."/>
            <person name="Tashyreva D."/>
            <person name="Flegontov P."/>
            <person name="Lukes J."/>
            <person name="Yurchenko V."/>
        </authorList>
    </citation>
    <scope>NUCLEOTIDE SEQUENCE [LARGE SCALE GENOMIC DNA]</scope>
    <source>
        <strain evidence="7 8">E262</strain>
    </source>
</reference>
<evidence type="ECO:0000313" key="8">
    <source>
        <dbReference type="Proteomes" id="UP000242660"/>
    </source>
</evidence>